<keyword evidence="4 8" id="KW-0479">Metal-binding</keyword>
<dbReference type="SUPFAM" id="SSF46626">
    <property type="entry name" value="Cytochrome c"/>
    <property type="match status" value="1"/>
</dbReference>
<dbReference type="InterPro" id="IPR009056">
    <property type="entry name" value="Cyt_c-like_dom"/>
</dbReference>
<evidence type="ECO:0000259" key="10">
    <source>
        <dbReference type="PROSITE" id="PS51007"/>
    </source>
</evidence>
<keyword evidence="12" id="KW-1185">Reference proteome</keyword>
<comment type="subcellular location">
    <subcellularLocation>
        <location evidence="1">Membrane</location>
    </subcellularLocation>
</comment>
<feature type="transmembrane region" description="Helical" evidence="9">
    <location>
        <begin position="212"/>
        <end position="230"/>
    </location>
</feature>
<organism evidence="11 12">
    <name type="scientific">Legionella lytica</name>
    <dbReference type="NCBI Taxonomy" id="96232"/>
    <lineage>
        <taxon>Bacteria</taxon>
        <taxon>Pseudomonadati</taxon>
        <taxon>Pseudomonadota</taxon>
        <taxon>Gammaproteobacteria</taxon>
        <taxon>Legionellales</taxon>
        <taxon>Legionellaceae</taxon>
        <taxon>Legionella</taxon>
    </lineage>
</organism>
<feature type="domain" description="Cytochrome c" evidence="10">
    <location>
        <begin position="31"/>
        <end position="131"/>
    </location>
</feature>
<dbReference type="PROSITE" id="PS51007">
    <property type="entry name" value="CYTC"/>
    <property type="match status" value="1"/>
</dbReference>
<keyword evidence="7 9" id="KW-0472">Membrane</keyword>
<evidence type="ECO:0000256" key="6">
    <source>
        <dbReference type="ARBA" id="ARBA00023004"/>
    </source>
</evidence>
<evidence type="ECO:0000313" key="12">
    <source>
        <dbReference type="Proteomes" id="UP001057474"/>
    </source>
</evidence>
<evidence type="ECO:0000256" key="2">
    <source>
        <dbReference type="ARBA" id="ARBA00022617"/>
    </source>
</evidence>
<gene>
    <name evidence="11" type="ORF">J2N86_02955</name>
</gene>
<keyword evidence="5 9" id="KW-1133">Transmembrane helix</keyword>
<name>A0ABY4Y9M8_9GAMM</name>
<dbReference type="EMBL" id="CP071527">
    <property type="protein sequence ID" value="USQ14305.1"/>
    <property type="molecule type" value="Genomic_DNA"/>
</dbReference>
<evidence type="ECO:0000256" key="5">
    <source>
        <dbReference type="ARBA" id="ARBA00022989"/>
    </source>
</evidence>
<protein>
    <submittedName>
        <fullName evidence="11">Cytochrome c1</fullName>
    </submittedName>
</protein>
<sequence>MLKQLVLVVGILGCVLAPISGAQSFAIDNKPSLQRGAKLFMNYCSGCHSLKYLRYNHMADGLGLIGFDGRVDEDLLKNNLIFTEATVNDPIRIALPPEDAKQWFGVVPPDLSLVARAKGADWLFAYFKSFYTDNSRPFGVNNLLVPGVAMPNILEPLIGEMILVRETKEHATHLSLVKEGELSSAQLDILLNDLVSFLVYAGEPTQVARHRLGFFVLAFLLVFLLVVFALKRVYWQKTS</sequence>
<evidence type="ECO:0000256" key="9">
    <source>
        <dbReference type="SAM" id="Phobius"/>
    </source>
</evidence>
<dbReference type="Proteomes" id="UP001057474">
    <property type="component" value="Chromosome"/>
</dbReference>
<evidence type="ECO:0000256" key="1">
    <source>
        <dbReference type="ARBA" id="ARBA00004370"/>
    </source>
</evidence>
<dbReference type="Gene3D" id="1.10.760.10">
    <property type="entry name" value="Cytochrome c-like domain"/>
    <property type="match status" value="1"/>
</dbReference>
<reference evidence="11" key="1">
    <citation type="submission" date="2021-03" db="EMBL/GenBank/DDBJ databases">
        <title>Legionella lytica PCM 2298.</title>
        <authorList>
            <person name="Koper P."/>
        </authorList>
    </citation>
    <scope>NUCLEOTIDE SEQUENCE</scope>
    <source>
        <strain evidence="11">PCM 2298</strain>
    </source>
</reference>
<keyword evidence="3 9" id="KW-0812">Transmembrane</keyword>
<dbReference type="Pfam" id="PF02167">
    <property type="entry name" value="Cytochrom_C1"/>
    <property type="match status" value="1"/>
</dbReference>
<keyword evidence="6 8" id="KW-0408">Iron</keyword>
<dbReference type="InterPro" id="IPR036909">
    <property type="entry name" value="Cyt_c-like_dom_sf"/>
</dbReference>
<evidence type="ECO:0000313" key="11">
    <source>
        <dbReference type="EMBL" id="USQ14305.1"/>
    </source>
</evidence>
<dbReference type="PANTHER" id="PTHR10266">
    <property type="entry name" value="CYTOCHROME C1"/>
    <property type="match status" value="1"/>
</dbReference>
<dbReference type="PANTHER" id="PTHR10266:SF3">
    <property type="entry name" value="CYTOCHROME C1, HEME PROTEIN, MITOCHONDRIAL"/>
    <property type="match status" value="1"/>
</dbReference>
<proteinExistence type="predicted"/>
<dbReference type="InterPro" id="IPR002326">
    <property type="entry name" value="Cyt_c1"/>
</dbReference>
<dbReference type="RefSeq" id="WP_252580888.1">
    <property type="nucleotide sequence ID" value="NZ_CP071527.1"/>
</dbReference>
<evidence type="ECO:0000256" key="3">
    <source>
        <dbReference type="ARBA" id="ARBA00022692"/>
    </source>
</evidence>
<evidence type="ECO:0000256" key="4">
    <source>
        <dbReference type="ARBA" id="ARBA00022723"/>
    </source>
</evidence>
<evidence type="ECO:0000256" key="8">
    <source>
        <dbReference type="PROSITE-ProRule" id="PRU00433"/>
    </source>
</evidence>
<evidence type="ECO:0000256" key="7">
    <source>
        <dbReference type="ARBA" id="ARBA00023136"/>
    </source>
</evidence>
<accession>A0ABY4Y9M8</accession>
<keyword evidence="2 8" id="KW-0349">Heme</keyword>